<evidence type="ECO:0008006" key="4">
    <source>
        <dbReference type="Google" id="ProtNLM"/>
    </source>
</evidence>
<accession>A0ABY6IYB9</accession>
<sequence length="106" mass="11494">MKIYSIVVMIVALGLLAACGKQSTHPPIVKGVVRGEDWMACGGWFIRIPSGHDSIDIRATNLPGEFQVSGTVINFSYEKDPEPSICRAYGIPTPGFLVFGVEKFGH</sequence>
<proteinExistence type="predicted"/>
<organism evidence="2 3">
    <name type="scientific">Chitinophaga horti</name>
    <dbReference type="NCBI Taxonomy" id="2920382"/>
    <lineage>
        <taxon>Bacteria</taxon>
        <taxon>Pseudomonadati</taxon>
        <taxon>Bacteroidota</taxon>
        <taxon>Chitinophagia</taxon>
        <taxon>Chitinophagales</taxon>
        <taxon>Chitinophagaceae</taxon>
        <taxon>Chitinophaga</taxon>
    </lineage>
</organism>
<dbReference type="RefSeq" id="WP_264280541.1">
    <property type="nucleotide sequence ID" value="NZ_CP107006.1"/>
</dbReference>
<feature type="chain" id="PRO_5045229050" description="Lipoprotein" evidence="1">
    <location>
        <begin position="18"/>
        <end position="106"/>
    </location>
</feature>
<keyword evidence="3" id="KW-1185">Reference proteome</keyword>
<protein>
    <recommendedName>
        <fullName evidence="4">Lipoprotein</fullName>
    </recommendedName>
</protein>
<dbReference type="EMBL" id="CP107006">
    <property type="protein sequence ID" value="UYQ92248.1"/>
    <property type="molecule type" value="Genomic_DNA"/>
</dbReference>
<name>A0ABY6IYB9_9BACT</name>
<dbReference type="PROSITE" id="PS51257">
    <property type="entry name" value="PROKAR_LIPOPROTEIN"/>
    <property type="match status" value="1"/>
</dbReference>
<dbReference type="Proteomes" id="UP001162741">
    <property type="component" value="Chromosome"/>
</dbReference>
<evidence type="ECO:0000313" key="2">
    <source>
        <dbReference type="EMBL" id="UYQ92248.1"/>
    </source>
</evidence>
<gene>
    <name evidence="2" type="ORF">MKQ68_19360</name>
</gene>
<feature type="signal peptide" evidence="1">
    <location>
        <begin position="1"/>
        <end position="17"/>
    </location>
</feature>
<reference evidence="2" key="1">
    <citation type="submission" date="2022-10" db="EMBL/GenBank/DDBJ databases">
        <title>Chitinophaga sp. nov., isolated from soil.</title>
        <authorList>
            <person name="Jeon C.O."/>
        </authorList>
    </citation>
    <scope>NUCLEOTIDE SEQUENCE</scope>
    <source>
        <strain evidence="2">R8</strain>
    </source>
</reference>
<evidence type="ECO:0000313" key="3">
    <source>
        <dbReference type="Proteomes" id="UP001162741"/>
    </source>
</evidence>
<keyword evidence="1" id="KW-0732">Signal</keyword>
<evidence type="ECO:0000256" key="1">
    <source>
        <dbReference type="SAM" id="SignalP"/>
    </source>
</evidence>